<keyword evidence="1" id="KW-0472">Membrane</keyword>
<evidence type="ECO:0000313" key="2">
    <source>
        <dbReference type="EMBL" id="EMI54885.1"/>
    </source>
</evidence>
<name>M5U0A4_9BACT</name>
<organism evidence="2 3">
    <name type="scientific">Rhodopirellula sallentina SM41</name>
    <dbReference type="NCBI Taxonomy" id="1263870"/>
    <lineage>
        <taxon>Bacteria</taxon>
        <taxon>Pseudomonadati</taxon>
        <taxon>Planctomycetota</taxon>
        <taxon>Planctomycetia</taxon>
        <taxon>Pirellulales</taxon>
        <taxon>Pirellulaceae</taxon>
        <taxon>Rhodopirellula</taxon>
    </lineage>
</organism>
<reference evidence="2 3" key="1">
    <citation type="journal article" date="2013" name="Mar. Genomics">
        <title>Expression of sulfatases in Rhodopirellula baltica and the diversity of sulfatases in the genus Rhodopirellula.</title>
        <authorList>
            <person name="Wegner C.E."/>
            <person name="Richter-Heitmann T."/>
            <person name="Klindworth A."/>
            <person name="Klockow C."/>
            <person name="Richter M."/>
            <person name="Achstetter T."/>
            <person name="Glockner F.O."/>
            <person name="Harder J."/>
        </authorList>
    </citation>
    <scope>NUCLEOTIDE SEQUENCE [LARGE SCALE GENOMIC DNA]</scope>
    <source>
        <strain evidence="2 3">SM41</strain>
    </source>
</reference>
<dbReference type="AlphaFoldDB" id="M5U0A4"/>
<keyword evidence="1" id="KW-0812">Transmembrane</keyword>
<comment type="caution">
    <text evidence="2">The sequence shown here is derived from an EMBL/GenBank/DDBJ whole genome shotgun (WGS) entry which is preliminary data.</text>
</comment>
<evidence type="ECO:0000313" key="3">
    <source>
        <dbReference type="Proteomes" id="UP000011885"/>
    </source>
</evidence>
<protein>
    <submittedName>
        <fullName evidence="2">Membrane protein</fullName>
    </submittedName>
</protein>
<accession>M5U0A4</accession>
<feature type="transmembrane region" description="Helical" evidence="1">
    <location>
        <begin position="44"/>
        <end position="65"/>
    </location>
</feature>
<proteinExistence type="predicted"/>
<keyword evidence="1" id="KW-1133">Transmembrane helix</keyword>
<dbReference type="Proteomes" id="UP000011885">
    <property type="component" value="Unassembled WGS sequence"/>
</dbReference>
<keyword evidence="3" id="KW-1185">Reference proteome</keyword>
<evidence type="ECO:0000256" key="1">
    <source>
        <dbReference type="SAM" id="Phobius"/>
    </source>
</evidence>
<gene>
    <name evidence="2" type="ORF">RSSM_03665</name>
</gene>
<dbReference type="EMBL" id="ANOH01000254">
    <property type="protein sequence ID" value="EMI54885.1"/>
    <property type="molecule type" value="Genomic_DNA"/>
</dbReference>
<dbReference type="PATRIC" id="fig|1263870.3.peg.3887"/>
<sequence>MSDARNSKTQRGFLPTPDRWTILSTVTESWIVNVVFQIHFLRTIAHLAFIALAIALAIGFVVVIGQRYLILHAALSVMGAYIDWSSGWHAYWAPMSAQFSRSGSC</sequence>